<gene>
    <name evidence="1" type="ORF">JMUB5056_0150</name>
</gene>
<dbReference type="Proteomes" id="UP000321561">
    <property type="component" value="Chromosome"/>
</dbReference>
<organism evidence="1 2">
    <name type="scientific">Leptotrichia hongkongensis</name>
    <dbReference type="NCBI Taxonomy" id="554406"/>
    <lineage>
        <taxon>Bacteria</taxon>
        <taxon>Fusobacteriati</taxon>
        <taxon>Fusobacteriota</taxon>
        <taxon>Fusobacteriia</taxon>
        <taxon>Fusobacteriales</taxon>
        <taxon>Leptotrichiaceae</taxon>
        <taxon>Leptotrichia</taxon>
    </lineage>
</organism>
<evidence type="ECO:0000313" key="1">
    <source>
        <dbReference type="EMBL" id="BBM58583.1"/>
    </source>
</evidence>
<sequence>MKESMKKSGIHKLKIGISFWKKEAKVGIEEE</sequence>
<name>A0A510L7S1_9FUSO</name>
<dbReference type="KEGG" id="lhg:JMUB5056_0150"/>
<proteinExistence type="predicted"/>
<dbReference type="AlphaFoldDB" id="A0A510L7S1"/>
<reference evidence="1 2" key="1">
    <citation type="submission" date="2019-07" db="EMBL/GenBank/DDBJ databases">
        <title>Complete Genome Sequence of Leptotrichia hongkongensis Strain JMUB5056.</title>
        <authorList>
            <person name="Watanabe S."/>
            <person name="Cui L."/>
        </authorList>
    </citation>
    <scope>NUCLEOTIDE SEQUENCE [LARGE SCALE GENOMIC DNA]</scope>
    <source>
        <strain evidence="1 2">JMUB5056</strain>
    </source>
</reference>
<protein>
    <submittedName>
        <fullName evidence="1">Uncharacterized protein</fullName>
    </submittedName>
</protein>
<dbReference type="EMBL" id="AP019846">
    <property type="protein sequence ID" value="BBM58583.1"/>
    <property type="molecule type" value="Genomic_DNA"/>
</dbReference>
<accession>A0A510L7S1</accession>
<evidence type="ECO:0000313" key="2">
    <source>
        <dbReference type="Proteomes" id="UP000321561"/>
    </source>
</evidence>